<organism evidence="1 2">
    <name type="scientific">Auriscalpium vulgare</name>
    <dbReference type="NCBI Taxonomy" id="40419"/>
    <lineage>
        <taxon>Eukaryota</taxon>
        <taxon>Fungi</taxon>
        <taxon>Dikarya</taxon>
        <taxon>Basidiomycota</taxon>
        <taxon>Agaricomycotina</taxon>
        <taxon>Agaricomycetes</taxon>
        <taxon>Russulales</taxon>
        <taxon>Auriscalpiaceae</taxon>
        <taxon>Auriscalpium</taxon>
    </lineage>
</organism>
<proteinExistence type="predicted"/>
<name>A0ACB8S6W0_9AGAM</name>
<protein>
    <submittedName>
        <fullName evidence="1">Kinase-like protein</fullName>
    </submittedName>
</protein>
<keyword evidence="2" id="KW-1185">Reference proteome</keyword>
<reference evidence="1" key="1">
    <citation type="submission" date="2021-02" db="EMBL/GenBank/DDBJ databases">
        <authorList>
            <consortium name="DOE Joint Genome Institute"/>
            <person name="Ahrendt S."/>
            <person name="Looney B.P."/>
            <person name="Miyauchi S."/>
            <person name="Morin E."/>
            <person name="Drula E."/>
            <person name="Courty P.E."/>
            <person name="Chicoki N."/>
            <person name="Fauchery L."/>
            <person name="Kohler A."/>
            <person name="Kuo A."/>
            <person name="Labutti K."/>
            <person name="Pangilinan J."/>
            <person name="Lipzen A."/>
            <person name="Riley R."/>
            <person name="Andreopoulos W."/>
            <person name="He G."/>
            <person name="Johnson J."/>
            <person name="Barry K.W."/>
            <person name="Grigoriev I.V."/>
            <person name="Nagy L."/>
            <person name="Hibbett D."/>
            <person name="Henrissat B."/>
            <person name="Matheny P.B."/>
            <person name="Labbe J."/>
            <person name="Martin F."/>
        </authorList>
    </citation>
    <scope>NUCLEOTIDE SEQUENCE</scope>
    <source>
        <strain evidence="1">FP105234-sp</strain>
    </source>
</reference>
<gene>
    <name evidence="1" type="ORF">FA95DRAFT_150878</name>
</gene>
<dbReference type="Proteomes" id="UP000814033">
    <property type="component" value="Unassembled WGS sequence"/>
</dbReference>
<comment type="caution">
    <text evidence="1">The sequence shown here is derived from an EMBL/GenBank/DDBJ whole genome shotgun (WGS) entry which is preliminary data.</text>
</comment>
<evidence type="ECO:0000313" key="1">
    <source>
        <dbReference type="EMBL" id="KAI0051922.1"/>
    </source>
</evidence>
<evidence type="ECO:0000313" key="2">
    <source>
        <dbReference type="Proteomes" id="UP000814033"/>
    </source>
</evidence>
<accession>A0ACB8S6W0</accession>
<dbReference type="EMBL" id="MU275849">
    <property type="protein sequence ID" value="KAI0051922.1"/>
    <property type="molecule type" value="Genomic_DNA"/>
</dbReference>
<reference evidence="1" key="2">
    <citation type="journal article" date="2022" name="New Phytol.">
        <title>Evolutionary transition to the ectomycorrhizal habit in the genomes of a hyperdiverse lineage of mushroom-forming fungi.</title>
        <authorList>
            <person name="Looney B."/>
            <person name="Miyauchi S."/>
            <person name="Morin E."/>
            <person name="Drula E."/>
            <person name="Courty P.E."/>
            <person name="Kohler A."/>
            <person name="Kuo A."/>
            <person name="LaButti K."/>
            <person name="Pangilinan J."/>
            <person name="Lipzen A."/>
            <person name="Riley R."/>
            <person name="Andreopoulos W."/>
            <person name="He G."/>
            <person name="Johnson J."/>
            <person name="Nolan M."/>
            <person name="Tritt A."/>
            <person name="Barry K.W."/>
            <person name="Grigoriev I.V."/>
            <person name="Nagy L.G."/>
            <person name="Hibbett D."/>
            <person name="Henrissat B."/>
            <person name="Matheny P.B."/>
            <person name="Labbe J."/>
            <person name="Martin F.M."/>
        </authorList>
    </citation>
    <scope>NUCLEOTIDE SEQUENCE</scope>
    <source>
        <strain evidence="1">FP105234-sp</strain>
    </source>
</reference>
<sequence length="623" mass="67972">MSTNMSNSSKPRPQRPASFPSLARPPLSASAASEARTRALQAVRLQMRDHKQATETRAASRGKGKENIVPTPPKTSRTPAARVGSVRVSAARPKSPISDVKKARRTSAPPPSRPVVRPVATLVARKPLQTKPAQTKAAPFRPATAPKPTMAPTPRAPAKVPPPITRPVRRMKCIRPVPLVGAAAPPRQSTGVFPPARQHLLHNDSCSTEKPECKPEDPVVVSPDPEAAVQEEPEADESEMPEGPNPDLKNAQTEVTSAAVSSILNPSTSAQSEDVALVHRSRQLRKNPSLASTATSPTLNDFTILKHLGHGAFGTVYLTKPTCMNKLCAVKVLNKVSAEAEGTERQIYEEAKVLRTVTGASFLMGIHASFHDAANFYLIMDYCPSNLLATYRKNRNIPIDHIRFWACELAVGIKALHSLNIVHRDLKLENILLRPDGHIAIADFGLSKILHEPAPAPAAAPVTHRTPAGKIIAPLKRTKAGGRIVAELKKATAKGRVGTRNYMAPEIWAKKPYSYSVDWFAFGVILYMLQYHKFPWGGNDEEVESGILSKHPVFPEGVKFDKDCADITRHLLVKNPAHRASFEEVKASQFFADMCVICSFSDVKSYSCNSQRLASGRCAWIHR</sequence>